<dbReference type="VEuPathDB" id="MicrosporidiaDB:ECANGB1_473"/>
<reference evidence="2 3" key="1">
    <citation type="journal article" date="2017" name="Environ. Microbiol.">
        <title>Decay of the glycolytic pathway and adaptation to intranuclear parasitism within Enterocytozoonidae microsporidia.</title>
        <authorList>
            <person name="Wiredu Boakye D."/>
            <person name="Jaroenlak P."/>
            <person name="Prachumwat A."/>
            <person name="Williams T.A."/>
            <person name="Bateman K.S."/>
            <person name="Itsathitphaisarn O."/>
            <person name="Sritunyalucksana K."/>
            <person name="Paszkiewicz K.H."/>
            <person name="Moore K.A."/>
            <person name="Stentiford G.D."/>
            <person name="Williams B.A."/>
        </authorList>
    </citation>
    <scope>NUCLEOTIDE SEQUENCE [LARGE SCALE GENOMIC DNA]</scope>
    <source>
        <strain evidence="2 3">GB1</strain>
    </source>
</reference>
<accession>A0A1Y1S7X3</accession>
<evidence type="ECO:0000256" key="1">
    <source>
        <dbReference type="SAM" id="Phobius"/>
    </source>
</evidence>
<proteinExistence type="predicted"/>
<feature type="transmembrane region" description="Helical" evidence="1">
    <location>
        <begin position="281"/>
        <end position="301"/>
    </location>
</feature>
<dbReference type="EMBL" id="LWDP01000015">
    <property type="protein sequence ID" value="ORD94579.1"/>
    <property type="molecule type" value="Genomic_DNA"/>
</dbReference>
<feature type="transmembrane region" description="Helical" evidence="1">
    <location>
        <begin position="233"/>
        <end position="254"/>
    </location>
</feature>
<keyword evidence="3" id="KW-1185">Reference proteome</keyword>
<evidence type="ECO:0000313" key="2">
    <source>
        <dbReference type="EMBL" id="ORD94579.1"/>
    </source>
</evidence>
<dbReference type="Proteomes" id="UP000192639">
    <property type="component" value="Unassembled WGS sequence"/>
</dbReference>
<name>A0A1Y1S7X3_9MICR</name>
<organism evidence="2 3">
    <name type="scientific">Enterospora canceri</name>
    <dbReference type="NCBI Taxonomy" id="1081671"/>
    <lineage>
        <taxon>Eukaryota</taxon>
        <taxon>Fungi</taxon>
        <taxon>Fungi incertae sedis</taxon>
        <taxon>Microsporidia</taxon>
        <taxon>Enterocytozoonidae</taxon>
        <taxon>Enterospora</taxon>
    </lineage>
</organism>
<sequence>MSIKHNLIQSLEKFTEHTVKETGLLFGCWQAAYEGVSTEAERVFSIGCLVLSVAFLLNLFCIGLRFKRVNAAIIMGLVLYNLHSSIAAFVDEKANGVRGGDFKEAYDPGQFYVKTIQSVLGEEGIFKGNERISDAVRQKMKKKKKKKAEKKEEEGGRRELFIFLGYVAVSMVAMWLVESLVPLVLLLLVAAGARALYVMHFSDQEAGAYLILGLTILVSFVLFYFVSFLVDAAVAALFGFIGAFYGMCLAAILANQKDYLNEMWINTVEYTENEMEYPEEYTKWLIVLVALWFVGFGLNMFTRVKKGKI</sequence>
<evidence type="ECO:0000313" key="3">
    <source>
        <dbReference type="Proteomes" id="UP000192639"/>
    </source>
</evidence>
<dbReference type="AlphaFoldDB" id="A0A1Y1S7X3"/>
<gene>
    <name evidence="2" type="ORF">ECANGB1_473</name>
</gene>
<protein>
    <submittedName>
        <fullName evidence="2">Uncharacterized protein</fullName>
    </submittedName>
</protein>
<comment type="caution">
    <text evidence="2">The sequence shown here is derived from an EMBL/GenBank/DDBJ whole genome shotgun (WGS) entry which is preliminary data.</text>
</comment>
<feature type="transmembrane region" description="Helical" evidence="1">
    <location>
        <begin position="43"/>
        <end position="64"/>
    </location>
</feature>
<feature type="transmembrane region" description="Helical" evidence="1">
    <location>
        <begin position="208"/>
        <end position="226"/>
    </location>
</feature>
<feature type="transmembrane region" description="Helical" evidence="1">
    <location>
        <begin position="160"/>
        <end position="177"/>
    </location>
</feature>
<keyword evidence="1" id="KW-0472">Membrane</keyword>
<keyword evidence="1" id="KW-0812">Transmembrane</keyword>
<keyword evidence="1" id="KW-1133">Transmembrane helix</keyword>